<name>A0A131YBY1_RHIAP</name>
<evidence type="ECO:0000256" key="1">
    <source>
        <dbReference type="SAM" id="Phobius"/>
    </source>
</evidence>
<keyword evidence="1" id="KW-1133">Transmembrane helix</keyword>
<evidence type="ECO:0008006" key="4">
    <source>
        <dbReference type="Google" id="ProtNLM"/>
    </source>
</evidence>
<keyword evidence="1" id="KW-0812">Transmembrane</keyword>
<protein>
    <recommendedName>
        <fullName evidence="4">Secreted protein</fullName>
    </recommendedName>
</protein>
<proteinExistence type="predicted"/>
<feature type="chain" id="PRO_5007284564" description="Secreted protein" evidence="2">
    <location>
        <begin position="22"/>
        <end position="95"/>
    </location>
</feature>
<feature type="signal peptide" evidence="2">
    <location>
        <begin position="1"/>
        <end position="21"/>
    </location>
</feature>
<keyword evidence="2" id="KW-0732">Signal</keyword>
<keyword evidence="1" id="KW-0472">Membrane</keyword>
<accession>A0A131YBY1</accession>
<dbReference type="EMBL" id="GEDV01012607">
    <property type="protein sequence ID" value="JAP75950.1"/>
    <property type="molecule type" value="Transcribed_RNA"/>
</dbReference>
<evidence type="ECO:0000256" key="2">
    <source>
        <dbReference type="SAM" id="SignalP"/>
    </source>
</evidence>
<organism evidence="3">
    <name type="scientific">Rhipicephalus appendiculatus</name>
    <name type="common">Brown ear tick</name>
    <dbReference type="NCBI Taxonomy" id="34631"/>
    <lineage>
        <taxon>Eukaryota</taxon>
        <taxon>Metazoa</taxon>
        <taxon>Ecdysozoa</taxon>
        <taxon>Arthropoda</taxon>
        <taxon>Chelicerata</taxon>
        <taxon>Arachnida</taxon>
        <taxon>Acari</taxon>
        <taxon>Parasitiformes</taxon>
        <taxon>Ixodida</taxon>
        <taxon>Ixodoidea</taxon>
        <taxon>Ixodidae</taxon>
        <taxon>Rhipicephalinae</taxon>
        <taxon>Rhipicephalus</taxon>
        <taxon>Rhipicephalus</taxon>
    </lineage>
</organism>
<dbReference type="AlphaFoldDB" id="A0A131YBY1"/>
<feature type="transmembrane region" description="Helical" evidence="1">
    <location>
        <begin position="37"/>
        <end position="58"/>
    </location>
</feature>
<evidence type="ECO:0000313" key="3">
    <source>
        <dbReference type="EMBL" id="JAP75950.1"/>
    </source>
</evidence>
<sequence>MSGNGRGVFFLSFFLLHSINACNHLLVTNAQIYSRSLFVFVLFCTCRFSSFILPVYTATEFGRRLGFAVPLLVAIVNLPSPIYRSNACEIVPNFA</sequence>
<reference evidence="3" key="1">
    <citation type="journal article" date="2016" name="Ticks Tick Borne Dis.">
        <title>De novo assembly and annotation of the salivary gland transcriptome of Rhipicephalus appendiculatus male and female ticks during blood feeding.</title>
        <authorList>
            <person name="de Castro M.H."/>
            <person name="de Klerk D."/>
            <person name="Pienaar R."/>
            <person name="Latif A.A."/>
            <person name="Rees D.J."/>
            <person name="Mans B.J."/>
        </authorList>
    </citation>
    <scope>NUCLEOTIDE SEQUENCE</scope>
    <source>
        <tissue evidence="3">Salivary glands</tissue>
    </source>
</reference>